<dbReference type="RefSeq" id="WP_188080362.1">
    <property type="nucleotide sequence ID" value="NZ_JACIEU010000001.1"/>
</dbReference>
<evidence type="ECO:0000313" key="1">
    <source>
        <dbReference type="EMBL" id="MBB4146402.1"/>
    </source>
</evidence>
<evidence type="ECO:0000313" key="2">
    <source>
        <dbReference type="Proteomes" id="UP000590524"/>
    </source>
</evidence>
<dbReference type="Proteomes" id="UP000590524">
    <property type="component" value="Unassembled WGS sequence"/>
</dbReference>
<name>A0A7W6LLT7_9SPHN</name>
<sequence>MPIIPVALIEEYERYAERASAVEQAFRPRARAAIMREYPDAVLIISPTDCEFMGYSESRKTFIKGDVLRFPRWHPTQPEVKLRSALLDGKLLRQRIETHKANPDGSYWNSYHVNGFAFERIGAERLVEGSMYVNHVRIAYSGHGTKLEAGGFRSRFLDVMNDQLDLEGLDDTFVKFHAFYLVMNQTGTASFTQRVQMPGHDFNHSIYLNEVAKTFVDECEPLLALIEKIEGRFHVNSEELCDRYFDTEKDWEELGFV</sequence>
<keyword evidence="2" id="KW-1185">Reference proteome</keyword>
<accession>A0A7W6LLT7</accession>
<proteinExistence type="predicted"/>
<protein>
    <submittedName>
        <fullName evidence="1">Uncharacterized protein</fullName>
    </submittedName>
</protein>
<organism evidence="1 2">
    <name type="scientific">Sphingobium scionense</name>
    <dbReference type="NCBI Taxonomy" id="1404341"/>
    <lineage>
        <taxon>Bacteria</taxon>
        <taxon>Pseudomonadati</taxon>
        <taxon>Pseudomonadota</taxon>
        <taxon>Alphaproteobacteria</taxon>
        <taxon>Sphingomonadales</taxon>
        <taxon>Sphingomonadaceae</taxon>
        <taxon>Sphingobium</taxon>
    </lineage>
</organism>
<dbReference type="EMBL" id="JACIEU010000001">
    <property type="protein sequence ID" value="MBB4146402.1"/>
    <property type="molecule type" value="Genomic_DNA"/>
</dbReference>
<comment type="caution">
    <text evidence="1">The sequence shown here is derived from an EMBL/GenBank/DDBJ whole genome shotgun (WGS) entry which is preliminary data.</text>
</comment>
<reference evidence="1 2" key="1">
    <citation type="submission" date="2020-08" db="EMBL/GenBank/DDBJ databases">
        <title>Genomic Encyclopedia of Type Strains, Phase IV (KMG-IV): sequencing the most valuable type-strain genomes for metagenomic binning, comparative biology and taxonomic classification.</title>
        <authorList>
            <person name="Goeker M."/>
        </authorList>
    </citation>
    <scope>NUCLEOTIDE SEQUENCE [LARGE SCALE GENOMIC DNA]</scope>
    <source>
        <strain evidence="1 2">DSM 19371</strain>
    </source>
</reference>
<dbReference type="AlphaFoldDB" id="A0A7W6LLT7"/>
<gene>
    <name evidence="1" type="ORF">GGQ90_000155</name>
</gene>